<dbReference type="SUPFAM" id="SSF57184">
    <property type="entry name" value="Growth factor receptor domain"/>
    <property type="match status" value="1"/>
</dbReference>
<dbReference type="CDD" id="cd00185">
    <property type="entry name" value="TNFRSF"/>
    <property type="match status" value="1"/>
</dbReference>
<feature type="region of interest" description="Disordered" evidence="2">
    <location>
        <begin position="1708"/>
        <end position="1734"/>
    </location>
</feature>
<evidence type="ECO:0000256" key="2">
    <source>
        <dbReference type="SAM" id="MobiDB-lite"/>
    </source>
</evidence>
<feature type="region of interest" description="Disordered" evidence="2">
    <location>
        <begin position="1160"/>
        <end position="1202"/>
    </location>
</feature>
<dbReference type="InterPro" id="IPR050962">
    <property type="entry name" value="Phosphate-bind_PstS"/>
</dbReference>
<dbReference type="EMBL" id="HBIB01043448">
    <property type="protein sequence ID" value="CAE0266044.1"/>
    <property type="molecule type" value="Transcribed_RNA"/>
</dbReference>
<dbReference type="SUPFAM" id="SSF53850">
    <property type="entry name" value="Periplasmic binding protein-like II"/>
    <property type="match status" value="1"/>
</dbReference>
<feature type="transmembrane region" description="Helical" evidence="3">
    <location>
        <begin position="1434"/>
        <end position="1457"/>
    </location>
</feature>
<gene>
    <name evidence="7" type="ORF">PBIL07802_LOCUS28382</name>
</gene>
<evidence type="ECO:0000259" key="5">
    <source>
        <dbReference type="Pfam" id="PF07699"/>
    </source>
</evidence>
<feature type="transmembrane region" description="Helical" evidence="3">
    <location>
        <begin position="1351"/>
        <end position="1382"/>
    </location>
</feature>
<dbReference type="PANTHER" id="PTHR42996:SF1">
    <property type="entry name" value="PHOSPHATE-BINDING PROTEIN PSTS"/>
    <property type="match status" value="1"/>
</dbReference>
<comment type="similarity">
    <text evidence="1">Belongs to the PstS family.</text>
</comment>
<evidence type="ECO:0000256" key="1">
    <source>
        <dbReference type="ARBA" id="ARBA00008725"/>
    </source>
</evidence>
<protein>
    <submittedName>
        <fullName evidence="7">Uncharacterized protein</fullName>
    </submittedName>
</protein>
<keyword evidence="4" id="KW-0732">Signal</keyword>
<dbReference type="PANTHER" id="PTHR42996">
    <property type="entry name" value="PHOSPHATE-BINDING PROTEIN PSTS"/>
    <property type="match status" value="1"/>
</dbReference>
<evidence type="ECO:0000259" key="6">
    <source>
        <dbReference type="Pfam" id="PF12849"/>
    </source>
</evidence>
<keyword evidence="3" id="KW-1133">Transmembrane helix</keyword>
<dbReference type="Pfam" id="PF12849">
    <property type="entry name" value="PBP_like_2"/>
    <property type="match status" value="1"/>
</dbReference>
<feature type="domain" description="PBP" evidence="6">
    <location>
        <begin position="23"/>
        <end position="326"/>
    </location>
</feature>
<dbReference type="Gene3D" id="2.10.50.10">
    <property type="entry name" value="Tumor Necrosis Factor Receptor, subunit A, domain 2"/>
    <property type="match status" value="2"/>
</dbReference>
<accession>A0A7S3LVB7</accession>
<dbReference type="InterPro" id="IPR024370">
    <property type="entry name" value="PBP_domain"/>
</dbReference>
<dbReference type="Pfam" id="PF07699">
    <property type="entry name" value="Ephrin_rec_like"/>
    <property type="match status" value="1"/>
</dbReference>
<dbReference type="InterPro" id="IPR009030">
    <property type="entry name" value="Growth_fac_rcpt_cys_sf"/>
</dbReference>
<proteinExistence type="inferred from homology"/>
<organism evidence="7">
    <name type="scientific">Palpitomonas bilix</name>
    <dbReference type="NCBI Taxonomy" id="652834"/>
    <lineage>
        <taxon>Eukaryota</taxon>
        <taxon>Eukaryota incertae sedis</taxon>
    </lineage>
</organism>
<feature type="transmembrane region" description="Helical" evidence="3">
    <location>
        <begin position="1229"/>
        <end position="1249"/>
    </location>
</feature>
<reference evidence="7" key="1">
    <citation type="submission" date="2021-01" db="EMBL/GenBank/DDBJ databases">
        <authorList>
            <person name="Corre E."/>
            <person name="Pelletier E."/>
            <person name="Niang G."/>
            <person name="Scheremetjew M."/>
            <person name="Finn R."/>
            <person name="Kale V."/>
            <person name="Holt S."/>
            <person name="Cochrane G."/>
            <person name="Meng A."/>
            <person name="Brown T."/>
            <person name="Cohen L."/>
        </authorList>
    </citation>
    <scope>NUCLEOTIDE SEQUENCE</scope>
    <source>
        <strain evidence="7">NIES-2562</strain>
    </source>
</reference>
<evidence type="ECO:0000256" key="4">
    <source>
        <dbReference type="SAM" id="SignalP"/>
    </source>
</evidence>
<feature type="transmembrane region" description="Helical" evidence="3">
    <location>
        <begin position="1035"/>
        <end position="1052"/>
    </location>
</feature>
<dbReference type="SMART" id="SM01411">
    <property type="entry name" value="Ephrin_rec_like"/>
    <property type="match status" value="2"/>
</dbReference>
<feature type="transmembrane region" description="Helical" evidence="3">
    <location>
        <begin position="1005"/>
        <end position="1023"/>
    </location>
</feature>
<keyword evidence="3" id="KW-0812">Transmembrane</keyword>
<feature type="domain" description="Tyrosine-protein kinase ephrin type A/B receptor-like" evidence="5">
    <location>
        <begin position="836"/>
        <end position="877"/>
    </location>
</feature>
<dbReference type="CDD" id="cd13565">
    <property type="entry name" value="PBP2_PstS"/>
    <property type="match status" value="1"/>
</dbReference>
<keyword evidence="3" id="KW-0472">Membrane</keyword>
<feature type="chain" id="PRO_5031186065" evidence="4">
    <location>
        <begin position="26"/>
        <end position="1783"/>
    </location>
</feature>
<evidence type="ECO:0000256" key="3">
    <source>
        <dbReference type="SAM" id="Phobius"/>
    </source>
</evidence>
<feature type="compositionally biased region" description="Basic and acidic residues" evidence="2">
    <location>
        <begin position="1163"/>
        <end position="1187"/>
    </location>
</feature>
<dbReference type="InterPro" id="IPR011641">
    <property type="entry name" value="Tyr-kin_ephrin_A/B_rcpt-like"/>
</dbReference>
<name>A0A7S3LVB7_9EUKA</name>
<feature type="transmembrane region" description="Helical" evidence="3">
    <location>
        <begin position="1090"/>
        <end position="1115"/>
    </location>
</feature>
<feature type="transmembrane region" description="Helical" evidence="3">
    <location>
        <begin position="1286"/>
        <end position="1310"/>
    </location>
</feature>
<sequence length="1783" mass="193706">MIEIRSASTLLTLCTLLAISSSAVSLDLVGRGASFPELVYLDAAFFYNLYNPEVSITYYPTGSGSGKSAIQQDPPEVDFAGSDSLLKDSEYDAYPDLQMFPTLAGAVVPIYNIPEIAQSGISEPLVLDRTVLADIFLGSITKWNDARIVADNPHLSGILPDQNISVIVRLDKSGTTEIFTSGLDAFSSDFNSLYGGDFSKPEVWSGDHINFAVSSGNSGLARTVLLRPYAIGYVTLGTARDKKLPYASIKNKAGRVIEANEDSLAFSIMEFGGDLDPTRLTASLSDGAGQNVWPIAGYTYLVLRQRMTNVDCTKREAVLAFWTWFYESSTVADIAAGYGFATLPSFVRNIAMTKLRENFLCNGVVVEKSRSTLSVSVNSGILVDYLNFIYAGYSVSGVSGSDTPYSTTSDNLFYGGPNSLMFTVNRTKAIAAVEGGSVALILTADEASSYSTSSSSAGSRSAVFETMDATEFAYPSSASSRALQGDLSSEYSLLSSSSSSMSDLAAEEIGRLGVTLNFNIDGLQSCLQSVQGFGFTVDGPSLSYIFASASGIPVWNHATILAANPGMSTCLANITAACGSFGIFRIVPRLNGNTFPFIHALSAFLTRQGTSILPSDIVDRAEIKAVNFFTTGETLDATACSLATIQISKSSSSESNSIRLALGSQVVDTSLFSTSTRGGAATFMNEWPITVPILGIVPGTESLYSGVKCTTSVTRMIRFLGWMNSTASSTVKDRAWSNKGIFLNDYILGSVPAVSISNENEFSSQVSIKSGSTSPPRFVSVGEMTSWCDGFECPVGTFGTVGTACQPCPAGEVAVSVGSSSCQVCGAGTFVPADTVASACSPCASGTYQANSGSTSCNQCPANTKTISVGSNSIQDCVCKEGYYSPLGPGNACEICPLGGTCAGGTAPPVPMEGFWSVLSEVNELIRNEVDESEIASLTPSLWEQANDSGSLWACLNSQACPGGDAGNMGNCSIGYEGRFCSVCSVGYFSFATTCFACTNMSERYDVVVVIIMLVVIGAWMGLNRLIALNIDAMDISLVFLQVTAIIGSYDLNWKTELKGIFQALTFINFNVDLLSPQCLTGEYSYFQKYLINIFLPYAYIGALMALYGIVFGIYKATGGAGGKFGLREVVRRSFRRLSKPHIYSSKKKVANSETQVVPFNENGRDTEGRKPEDEGIELARRNEDSTKNGVSGRNQGPEEGIKREATWKNMDLLLQGHKHKTFTREERMAMFGGVILSNCGSFLDITYASVTEMVFRTFSCEKMGDKFILRADPSLFCYTSPEHQAMMVISGISIVIFVIGVPVLVFAILRYGKTKFLMNDVSFKSKFGWSFVRFKEDYWWWQIMWHFKRVVFILVAVFIQNGVAQALTGMLLIVIFCLFHFSNLPFHLSYLDYLEGFLLIGSFVILVAGVYFSSERFDAELQSFTDDVFIASLVVLAVFLLAMIFAILMNFSHFFMSRYVSRLLLNREKTYSTGAKGRAKGLLLKRLSIGNIDTTGVMADDDRQKAIAAAFDGGMARVNVLKNSRLDEQLSTFSKIFKPLRLVPWVKDPAADFEAFRELSIISEVVTTSDFAADRDLYEANRAFYRKITKAMPEIIDWLAFTSRSDLIVALAGADKDKAGSSGNNLSPVVSADELALRQSLADGMEALRRSWVNIRIRFVQDMRKKKMGVKDFLQPKAPEGFNGVRKVARGRASIGNVLSAQISQLDHESGESIEGLQGGKPDEDGTRKNETGRRVGKYQGRSFKIFLPEKRQYMLQLLVDSYNRKEAPALVRRLARVLKDM</sequence>
<feature type="signal peptide" evidence="4">
    <location>
        <begin position="1"/>
        <end position="25"/>
    </location>
</feature>
<dbReference type="Gene3D" id="3.40.190.10">
    <property type="entry name" value="Periplasmic binding protein-like II"/>
    <property type="match status" value="2"/>
</dbReference>
<evidence type="ECO:0000313" key="7">
    <source>
        <dbReference type="EMBL" id="CAE0266044.1"/>
    </source>
</evidence>
<feature type="compositionally biased region" description="Basic and acidic residues" evidence="2">
    <location>
        <begin position="1722"/>
        <end position="1734"/>
    </location>
</feature>
<feature type="transmembrane region" description="Helical" evidence="3">
    <location>
        <begin position="1394"/>
        <end position="1413"/>
    </location>
</feature>